<dbReference type="EMBL" id="BMAW01084668">
    <property type="protein sequence ID" value="GFU39685.1"/>
    <property type="molecule type" value="Genomic_DNA"/>
</dbReference>
<reference evidence="1" key="1">
    <citation type="submission" date="2020-08" db="EMBL/GenBank/DDBJ databases">
        <title>Multicomponent nature underlies the extraordinary mechanical properties of spider dragline silk.</title>
        <authorList>
            <person name="Kono N."/>
            <person name="Nakamura H."/>
            <person name="Mori M."/>
            <person name="Yoshida Y."/>
            <person name="Ohtoshi R."/>
            <person name="Malay A.D."/>
            <person name="Moran D.A.P."/>
            <person name="Tomita M."/>
            <person name="Numata K."/>
            <person name="Arakawa K."/>
        </authorList>
    </citation>
    <scope>NUCLEOTIDE SEQUENCE</scope>
</reference>
<organism evidence="1 2">
    <name type="scientific">Nephila pilipes</name>
    <name type="common">Giant wood spider</name>
    <name type="synonym">Nephila maculata</name>
    <dbReference type="NCBI Taxonomy" id="299642"/>
    <lineage>
        <taxon>Eukaryota</taxon>
        <taxon>Metazoa</taxon>
        <taxon>Ecdysozoa</taxon>
        <taxon>Arthropoda</taxon>
        <taxon>Chelicerata</taxon>
        <taxon>Arachnida</taxon>
        <taxon>Araneae</taxon>
        <taxon>Araneomorphae</taxon>
        <taxon>Entelegynae</taxon>
        <taxon>Araneoidea</taxon>
        <taxon>Nephilidae</taxon>
        <taxon>Nephila</taxon>
    </lineage>
</organism>
<evidence type="ECO:0000313" key="1">
    <source>
        <dbReference type="EMBL" id="GFU39685.1"/>
    </source>
</evidence>
<dbReference type="AlphaFoldDB" id="A0A8X6UR81"/>
<protein>
    <submittedName>
        <fullName evidence="1">Uncharacterized protein</fullName>
    </submittedName>
</protein>
<gene>
    <name evidence="1" type="ORF">NPIL_650261</name>
</gene>
<dbReference type="Proteomes" id="UP000887013">
    <property type="component" value="Unassembled WGS sequence"/>
</dbReference>
<sequence>MEFTLTQMKTGALLRKPWISSLLQQESLRQDHPCNECIGISYTNSFSGRSGLYILRILRYSFSVLKLNLKILLHVFLTPERKVASEPDQMKTEQ</sequence>
<accession>A0A8X6UR81</accession>
<proteinExistence type="predicted"/>
<comment type="caution">
    <text evidence="1">The sequence shown here is derived from an EMBL/GenBank/DDBJ whole genome shotgun (WGS) entry which is preliminary data.</text>
</comment>
<name>A0A8X6UR81_NEPPI</name>
<evidence type="ECO:0000313" key="2">
    <source>
        <dbReference type="Proteomes" id="UP000887013"/>
    </source>
</evidence>
<keyword evidence="2" id="KW-1185">Reference proteome</keyword>